<keyword evidence="7" id="KW-0547">Nucleotide-binding</keyword>
<evidence type="ECO:0000256" key="6">
    <source>
        <dbReference type="ARBA" id="ARBA00048124"/>
    </source>
</evidence>
<dbReference type="AlphaFoldDB" id="K2RM58"/>
<dbReference type="GO" id="GO:0000166">
    <property type="term" value="F:nucleotide binding"/>
    <property type="evidence" value="ECO:0007669"/>
    <property type="project" value="UniProtKB-KW"/>
</dbReference>
<comment type="subcellular location">
    <subcellularLocation>
        <location evidence="7">Nucleus</location>
    </subcellularLocation>
</comment>
<dbReference type="VEuPathDB" id="FungiDB:MPH_06957"/>
<evidence type="ECO:0000313" key="10">
    <source>
        <dbReference type="Proteomes" id="UP000007129"/>
    </source>
</evidence>
<dbReference type="EMBL" id="AHHD01000291">
    <property type="protein sequence ID" value="EKG15818.1"/>
    <property type="molecule type" value="Genomic_DNA"/>
</dbReference>
<dbReference type="OrthoDB" id="5853397at2759"/>
<dbReference type="EC" id="3.6.1.-" evidence="7"/>
<evidence type="ECO:0000259" key="8">
    <source>
        <dbReference type="Pfam" id="PF08652"/>
    </source>
</evidence>
<name>K2RM58_MACPH</name>
<organism evidence="9 10">
    <name type="scientific">Macrophomina phaseolina (strain MS6)</name>
    <name type="common">Charcoal rot fungus</name>
    <dbReference type="NCBI Taxonomy" id="1126212"/>
    <lineage>
        <taxon>Eukaryota</taxon>
        <taxon>Fungi</taxon>
        <taxon>Dikarya</taxon>
        <taxon>Ascomycota</taxon>
        <taxon>Pezizomycotina</taxon>
        <taxon>Dothideomycetes</taxon>
        <taxon>Dothideomycetes incertae sedis</taxon>
        <taxon>Botryosphaeriales</taxon>
        <taxon>Botryosphaeriaceae</taxon>
        <taxon>Macrophomina</taxon>
    </lineage>
</organism>
<proteinExistence type="inferred from homology"/>
<dbReference type="GO" id="GO:0110155">
    <property type="term" value="P:NAD-cap decapping"/>
    <property type="evidence" value="ECO:0007669"/>
    <property type="project" value="TreeGrafter"/>
</dbReference>
<comment type="catalytic activity">
    <reaction evidence="4">
        <text>a 5'-end triphospho-ribonucleoside in mRNA + H2O = a 5'-end phospho-ribonucleoside in mRNA + diphosphate + H(+)</text>
        <dbReference type="Rhea" id="RHEA:78683"/>
        <dbReference type="Rhea" id="RHEA-COMP:15692"/>
        <dbReference type="Rhea" id="RHEA-COMP:17164"/>
        <dbReference type="ChEBI" id="CHEBI:15377"/>
        <dbReference type="ChEBI" id="CHEBI:15378"/>
        <dbReference type="ChEBI" id="CHEBI:33019"/>
        <dbReference type="ChEBI" id="CHEBI:138282"/>
        <dbReference type="ChEBI" id="CHEBI:167618"/>
    </reaction>
    <physiologicalReaction direction="left-to-right" evidence="4">
        <dbReference type="Rhea" id="RHEA:78684"/>
    </physiologicalReaction>
</comment>
<comment type="catalytic activity">
    <reaction evidence="6">
        <text>a 5'-end NAD(+)-phospho-ribonucleoside in mRNA + H2O = a 5'-end phospho-ribonucleoside in mRNA + NAD(+) + H(+)</text>
        <dbReference type="Rhea" id="RHEA:60880"/>
        <dbReference type="Rhea" id="RHEA-COMP:15692"/>
        <dbReference type="Rhea" id="RHEA-COMP:15698"/>
        <dbReference type="ChEBI" id="CHEBI:15377"/>
        <dbReference type="ChEBI" id="CHEBI:15378"/>
        <dbReference type="ChEBI" id="CHEBI:57540"/>
        <dbReference type="ChEBI" id="CHEBI:138282"/>
        <dbReference type="ChEBI" id="CHEBI:144029"/>
    </reaction>
    <physiologicalReaction direction="left-to-right" evidence="6">
        <dbReference type="Rhea" id="RHEA:60881"/>
    </physiologicalReaction>
</comment>
<dbReference type="GO" id="GO:0005829">
    <property type="term" value="C:cytosol"/>
    <property type="evidence" value="ECO:0007669"/>
    <property type="project" value="TreeGrafter"/>
</dbReference>
<sequence length="475" mass="54425">MATICLPSLYMRLAAQLRRFRHDVGARHSLLLQGSIHPSPHAHSRASWIYTSHQPTIPAMEPEESSSGGAPATSTSWRDMASQVFVTDPKVNGNCFADKPVKMKAPEEVACFSWDENRELHLDDRSMCYYFNPSPRDAEKMTNLGDGFENFRQFTAGDSEHLSALLAAIIDKERRENAKFNVNFVSFRGMMTNLLTLPYAQRDEWYMNLTFFDGTVFIDEDKVSSSKWNPRQGNSSRLPEHHPFYGFKFETLYTIPDIWDNVSRDEIESRNEKQVSNYAQYCSIVKTSIGETSMVIGGEVDCIWDSKLPGATKHQYIELKTTEWIDPDLPRHVIEKKRHNYDFRKLKYWAQSYLIGNARIIVGKRWLRNNRLMMPLDVLHTLDIPKTVHSWDARVCKQTWAALLEWIYEKVKGSEGVWKLYKLRNEGQVRLVHVEPTGTGEILTAEFIAHRQSMNSATAGAQANGTDGEAMEGVE</sequence>
<comment type="caution">
    <text evidence="9">The sequence shown here is derived from an EMBL/GenBank/DDBJ whole genome shotgun (WGS) entry which is preliminary data.</text>
</comment>
<comment type="similarity">
    <text evidence="2 7">Belongs to the DXO/Dom3Z family.</text>
</comment>
<gene>
    <name evidence="9" type="ORF">MPH_06957</name>
</gene>
<evidence type="ECO:0000256" key="5">
    <source>
        <dbReference type="ARBA" id="ARBA00046211"/>
    </source>
</evidence>
<dbReference type="HOGENOM" id="CLU_575003_0_0_1"/>
<comment type="catalytic activity">
    <reaction evidence="3">
        <text>a 5'-end (N(7)-methyl 5'-triphosphoguanosine)-ribonucleoside-ribonucleotide in mRNA + H2O = a (N(7)-methyl 5'-triphosphoguanosine)-nucleoside + a 5'-end phospho-ribonucleoside in mRNA + H(+)</text>
        <dbReference type="Rhea" id="RHEA:66928"/>
        <dbReference type="Rhea" id="RHEA-COMP:15692"/>
        <dbReference type="Rhea" id="RHEA-COMP:17313"/>
        <dbReference type="ChEBI" id="CHEBI:15377"/>
        <dbReference type="ChEBI" id="CHEBI:15378"/>
        <dbReference type="ChEBI" id="CHEBI:138282"/>
        <dbReference type="ChEBI" id="CHEBI:172876"/>
        <dbReference type="ChEBI" id="CHEBI:172877"/>
    </reaction>
    <physiologicalReaction direction="left-to-right" evidence="3">
        <dbReference type="Rhea" id="RHEA:66929"/>
    </physiologicalReaction>
</comment>
<keyword evidence="7" id="KW-0378">Hydrolase</keyword>
<comment type="cofactor">
    <cofactor evidence="1 7">
        <name>a divalent metal cation</name>
        <dbReference type="ChEBI" id="CHEBI:60240"/>
    </cofactor>
</comment>
<dbReference type="GO" id="GO:0005634">
    <property type="term" value="C:nucleus"/>
    <property type="evidence" value="ECO:0007669"/>
    <property type="project" value="UniProtKB-SubCell"/>
</dbReference>
<dbReference type="GO" id="GO:0004518">
    <property type="term" value="F:nuclease activity"/>
    <property type="evidence" value="ECO:0007669"/>
    <property type="project" value="UniProtKB-KW"/>
</dbReference>
<evidence type="ECO:0000313" key="9">
    <source>
        <dbReference type="EMBL" id="EKG15818.1"/>
    </source>
</evidence>
<evidence type="ECO:0000256" key="3">
    <source>
        <dbReference type="ARBA" id="ARBA00044676"/>
    </source>
</evidence>
<dbReference type="GO" id="GO:0003723">
    <property type="term" value="F:RNA binding"/>
    <property type="evidence" value="ECO:0007669"/>
    <property type="project" value="UniProtKB-KW"/>
</dbReference>
<dbReference type="GO" id="GO:0046872">
    <property type="term" value="F:metal ion binding"/>
    <property type="evidence" value="ECO:0007669"/>
    <property type="project" value="UniProtKB-KW"/>
</dbReference>
<dbReference type="GO" id="GO:0034353">
    <property type="term" value="F:mRNA 5'-diphosphatase activity"/>
    <property type="evidence" value="ECO:0007669"/>
    <property type="project" value="TreeGrafter"/>
</dbReference>
<dbReference type="PANTHER" id="PTHR12395:SF9">
    <property type="entry name" value="DECAPPING AND EXORIBONUCLEASE PROTEIN"/>
    <property type="match status" value="1"/>
</dbReference>
<dbReference type="InParanoid" id="K2RM58"/>
<feature type="domain" description="RAI1-like" evidence="8">
    <location>
        <begin position="104"/>
        <end position="447"/>
    </location>
</feature>
<keyword evidence="7" id="KW-0540">Nuclease</keyword>
<reference evidence="9 10" key="1">
    <citation type="journal article" date="2012" name="BMC Genomics">
        <title>Tools to kill: Genome of one of the most destructive plant pathogenic fungi Macrophomina phaseolina.</title>
        <authorList>
            <person name="Islam M.S."/>
            <person name="Haque M.S."/>
            <person name="Islam M.M."/>
            <person name="Emdad E.M."/>
            <person name="Halim A."/>
            <person name="Hossen Q.M.M."/>
            <person name="Hossain M.Z."/>
            <person name="Ahmed B."/>
            <person name="Rahim S."/>
            <person name="Rahman M.S."/>
            <person name="Alam M.M."/>
            <person name="Hou S."/>
            <person name="Wan X."/>
            <person name="Saito J.A."/>
            <person name="Alam M."/>
        </authorList>
    </citation>
    <scope>NUCLEOTIDE SEQUENCE [LARGE SCALE GENOMIC DNA]</scope>
    <source>
        <strain evidence="9 10">MS6</strain>
    </source>
</reference>
<dbReference type="PANTHER" id="PTHR12395">
    <property type="entry name" value="DOM-3 RELATED"/>
    <property type="match status" value="1"/>
</dbReference>
<dbReference type="Pfam" id="PF08652">
    <property type="entry name" value="RAI1"/>
    <property type="match status" value="1"/>
</dbReference>
<dbReference type="GO" id="GO:0000956">
    <property type="term" value="P:nuclear-transcribed mRNA catabolic process"/>
    <property type="evidence" value="ECO:0007669"/>
    <property type="project" value="TreeGrafter"/>
</dbReference>
<evidence type="ECO:0000256" key="4">
    <source>
        <dbReference type="ARBA" id="ARBA00044692"/>
    </source>
</evidence>
<dbReference type="eggNOG" id="KOG1982">
    <property type="taxonomic scope" value="Eukaryota"/>
</dbReference>
<protein>
    <recommendedName>
        <fullName evidence="7">Decapping nuclease</fullName>
        <ecNumber evidence="7">3.6.1.-</ecNumber>
    </recommendedName>
</protein>
<dbReference type="InterPro" id="IPR039039">
    <property type="entry name" value="RAI1-like_fam"/>
</dbReference>
<evidence type="ECO:0000256" key="1">
    <source>
        <dbReference type="ARBA" id="ARBA00001968"/>
    </source>
</evidence>
<dbReference type="FunCoup" id="K2RM58">
    <property type="interactions" value="582"/>
</dbReference>
<dbReference type="STRING" id="1126212.K2RM58"/>
<evidence type="ECO:0000256" key="2">
    <source>
        <dbReference type="ARBA" id="ARBA00006562"/>
    </source>
</evidence>
<keyword evidence="7" id="KW-0479">Metal-binding</keyword>
<evidence type="ECO:0000256" key="7">
    <source>
        <dbReference type="RuleBase" id="RU367113"/>
    </source>
</evidence>
<keyword evidence="7" id="KW-0539">Nucleus</keyword>
<accession>K2RM58</accession>
<dbReference type="Proteomes" id="UP000007129">
    <property type="component" value="Unassembled WGS sequence"/>
</dbReference>
<keyword evidence="7" id="KW-0694">RNA-binding</keyword>
<dbReference type="InterPro" id="IPR013961">
    <property type="entry name" value="RAI1"/>
</dbReference>
<comment type="function">
    <text evidence="5">Decapping enzyme for NAD-capped RNAs: specifically hydrolyzes the nicotinamide adenine dinucleotide (NAD) cap from a subset of RNAs by removing the entire NAD moiety from the 5'-end of an NAD-capped RNA. The NAD-cap is present at the 5'-end of some RNAs and snoRNAs. In contrast to the canonical 5'-end N7 methylguanosine (m7G) cap, the NAD cap promotes mRNA decay. Also acts as a non-canonical decapping enzyme that removes the entire cap structure of m7G capped or incompletely capped RNAs. Has decapping activity toward incomplete 5'-end m7G cap mRNAs such as unmethylated 5'-end-capped RNA (cap0), while it has no activity toward 2'-O-ribose methylated m7G cap (cap1). Also possesses RNA 5'-pyrophosphohydrolase activity by hydrolyzing the 5'-end triphosphate to release pyrophosphates. Stimulates exoribonuclease activity of Rat1, allowing it to degrade RNAs with stable secondary structure more effectively.</text>
</comment>